<dbReference type="PANTHER" id="PTHR47017">
    <property type="entry name" value="ACYL-COA"/>
    <property type="match status" value="1"/>
</dbReference>
<comment type="caution">
    <text evidence="1">The sequence shown here is derived from an EMBL/GenBank/DDBJ whole genome shotgun (WGS) entry which is preliminary data.</text>
</comment>
<dbReference type="InterPro" id="IPR016181">
    <property type="entry name" value="Acyl_CoA_acyltransferase"/>
</dbReference>
<dbReference type="EMBL" id="JFAX01000002">
    <property type="protein sequence ID" value="EXI69188.1"/>
    <property type="molecule type" value="Genomic_DNA"/>
</dbReference>
<gene>
    <name evidence="1" type="ORF">AW08_00395</name>
</gene>
<dbReference type="SUPFAM" id="SSF55729">
    <property type="entry name" value="Acyl-CoA N-acyltransferases (Nat)"/>
    <property type="match status" value="1"/>
</dbReference>
<protein>
    <recommendedName>
        <fullName evidence="3">GNAT family N-acetyltransferase</fullName>
    </recommendedName>
</protein>
<dbReference type="Pfam" id="PF04339">
    <property type="entry name" value="FemAB_like"/>
    <property type="match status" value="1"/>
</dbReference>
<evidence type="ECO:0008006" key="3">
    <source>
        <dbReference type="Google" id="ProtNLM"/>
    </source>
</evidence>
<keyword evidence="2" id="KW-1185">Reference proteome</keyword>
<dbReference type="PANTHER" id="PTHR47017:SF1">
    <property type="entry name" value="ACYL-COA"/>
    <property type="match status" value="1"/>
</dbReference>
<evidence type="ECO:0000313" key="2">
    <source>
        <dbReference type="Proteomes" id="UP000020218"/>
    </source>
</evidence>
<dbReference type="AlphaFoldDB" id="A0A011MH15"/>
<dbReference type="Proteomes" id="UP000020218">
    <property type="component" value="Unassembled WGS sequence"/>
</dbReference>
<sequence>MAESGLLLETRHGDQVEPAEWPLLHALYASTFERFNNHAAFSANCFADLALALGQRMVVFIARAQRVPVAVAICFRSDEALFGRYWGCSGSYPGLHFELCFHQGIEYCLRHGLRRFEPGAGGEHKLARGFQPTVVRSAHWIADPGMRRLLARHLALQEEAVVDYRAAAAAHLPFRREATGQREH</sequence>
<name>A0A011MH15_9PROT</name>
<dbReference type="PATRIC" id="fig|1454001.3.peg.657"/>
<proteinExistence type="predicted"/>
<evidence type="ECO:0000313" key="1">
    <source>
        <dbReference type="EMBL" id="EXI69188.1"/>
    </source>
</evidence>
<dbReference type="InterPro" id="IPR007434">
    <property type="entry name" value="FemAB-like"/>
</dbReference>
<reference evidence="1" key="1">
    <citation type="submission" date="2014-02" db="EMBL/GenBank/DDBJ databases">
        <title>Expanding our view of genomic diversity in Candidatus Accumulibacter clades.</title>
        <authorList>
            <person name="Skennerton C.T."/>
            <person name="Barr J.J."/>
            <person name="Slater F.R."/>
            <person name="Bond P.L."/>
            <person name="Tyson G.W."/>
        </authorList>
    </citation>
    <scope>NUCLEOTIDE SEQUENCE [LARGE SCALE GENOMIC DNA]</scope>
</reference>
<organism evidence="1 2">
    <name type="scientific">Candidatus Accumulibacter adjunctus</name>
    <dbReference type="NCBI Taxonomy" id="1454001"/>
    <lineage>
        <taxon>Bacteria</taxon>
        <taxon>Pseudomonadati</taxon>
        <taxon>Pseudomonadota</taxon>
        <taxon>Betaproteobacteria</taxon>
        <taxon>Candidatus Accumulibacter</taxon>
    </lineage>
</organism>
<accession>A0A011MH15</accession>
<dbReference type="Gene3D" id="3.40.630.30">
    <property type="match status" value="1"/>
</dbReference>